<organism evidence="1 2">
    <name type="scientific">Candidatus Campbellbacteria bacterium CG22_combo_CG10-13_8_21_14_all_36_13</name>
    <dbReference type="NCBI Taxonomy" id="1974529"/>
    <lineage>
        <taxon>Bacteria</taxon>
        <taxon>Candidatus Campbelliibacteriota</taxon>
    </lineage>
</organism>
<dbReference type="Proteomes" id="UP000231143">
    <property type="component" value="Unassembled WGS sequence"/>
</dbReference>
<dbReference type="InterPro" id="IPR026350">
    <property type="entry name" value="GxxExxY"/>
</dbReference>
<accession>A0A2H0DYY6</accession>
<dbReference type="EMBL" id="PCTT01000007">
    <property type="protein sequence ID" value="PIP87382.1"/>
    <property type="molecule type" value="Genomic_DNA"/>
</dbReference>
<gene>
    <name evidence="1" type="ORF">COW81_00510</name>
</gene>
<dbReference type="Pfam" id="PF13366">
    <property type="entry name" value="PDDEXK_3"/>
    <property type="match status" value="1"/>
</dbReference>
<dbReference type="NCBIfam" id="TIGR04256">
    <property type="entry name" value="GxxExxY"/>
    <property type="match status" value="1"/>
</dbReference>
<evidence type="ECO:0000313" key="2">
    <source>
        <dbReference type="Proteomes" id="UP000231143"/>
    </source>
</evidence>
<name>A0A2H0DYY6_9BACT</name>
<sequence length="138" mass="16256">MIQILRMETNKTKKDTKVLYPELSYKIVGLAFDVHNELGQFAREKQYADLLEEKFKAENIKYRRELIMGDSGNIADFIVGEEEILLELKTARILGRAHFHQIQNYLQQSHIKLGILINFSDKYLRPKRILRIGDKHLQ</sequence>
<protein>
    <submittedName>
        <fullName evidence="1">GxxExxY protein</fullName>
    </submittedName>
</protein>
<proteinExistence type="predicted"/>
<reference evidence="1 2" key="1">
    <citation type="submission" date="2017-09" db="EMBL/GenBank/DDBJ databases">
        <title>Depth-based differentiation of microbial function through sediment-hosted aquifers and enrichment of novel symbionts in the deep terrestrial subsurface.</title>
        <authorList>
            <person name="Probst A.J."/>
            <person name="Ladd B."/>
            <person name="Jarett J.K."/>
            <person name="Geller-Mcgrath D.E."/>
            <person name="Sieber C.M."/>
            <person name="Emerson J.B."/>
            <person name="Anantharaman K."/>
            <person name="Thomas B.C."/>
            <person name="Malmstrom R."/>
            <person name="Stieglmeier M."/>
            <person name="Klingl A."/>
            <person name="Woyke T."/>
            <person name="Ryan C.M."/>
            <person name="Banfield J.F."/>
        </authorList>
    </citation>
    <scope>NUCLEOTIDE SEQUENCE [LARGE SCALE GENOMIC DNA]</scope>
    <source>
        <strain evidence="1">CG22_combo_CG10-13_8_21_14_all_36_13</strain>
    </source>
</reference>
<dbReference type="AlphaFoldDB" id="A0A2H0DYY6"/>
<comment type="caution">
    <text evidence="1">The sequence shown here is derived from an EMBL/GenBank/DDBJ whole genome shotgun (WGS) entry which is preliminary data.</text>
</comment>
<evidence type="ECO:0000313" key="1">
    <source>
        <dbReference type="EMBL" id="PIP87382.1"/>
    </source>
</evidence>